<comment type="caution">
    <text evidence="1">The sequence shown here is derived from an EMBL/GenBank/DDBJ whole genome shotgun (WGS) entry which is preliminary data.</text>
</comment>
<reference evidence="1 2" key="1">
    <citation type="journal article" date="2022" name="New Phytol.">
        <title>Ecological generalism drives hyperdiversity of secondary metabolite gene clusters in xylarialean endophytes.</title>
        <authorList>
            <person name="Franco M.E.E."/>
            <person name="Wisecaver J.H."/>
            <person name="Arnold A.E."/>
            <person name="Ju Y.M."/>
            <person name="Slot J.C."/>
            <person name="Ahrendt S."/>
            <person name="Moore L.P."/>
            <person name="Eastman K.E."/>
            <person name="Scott K."/>
            <person name="Konkel Z."/>
            <person name="Mondo S.J."/>
            <person name="Kuo A."/>
            <person name="Hayes R.D."/>
            <person name="Haridas S."/>
            <person name="Andreopoulos B."/>
            <person name="Riley R."/>
            <person name="LaButti K."/>
            <person name="Pangilinan J."/>
            <person name="Lipzen A."/>
            <person name="Amirebrahimi M."/>
            <person name="Yan J."/>
            <person name="Adam C."/>
            <person name="Keymanesh K."/>
            <person name="Ng V."/>
            <person name="Louie K."/>
            <person name="Northen T."/>
            <person name="Drula E."/>
            <person name="Henrissat B."/>
            <person name="Hsieh H.M."/>
            <person name="Youens-Clark K."/>
            <person name="Lutzoni F."/>
            <person name="Miadlikowska J."/>
            <person name="Eastwood D.C."/>
            <person name="Hamelin R.C."/>
            <person name="Grigoriev I.V."/>
            <person name="U'Ren J.M."/>
        </authorList>
    </citation>
    <scope>NUCLEOTIDE SEQUENCE [LARGE SCALE GENOMIC DNA]</scope>
    <source>
        <strain evidence="1 2">CBS 119005</strain>
    </source>
</reference>
<evidence type="ECO:0000313" key="1">
    <source>
        <dbReference type="EMBL" id="KAI4866122.1"/>
    </source>
</evidence>
<proteinExistence type="predicted"/>
<dbReference type="Proteomes" id="UP001497700">
    <property type="component" value="Unassembled WGS sequence"/>
</dbReference>
<protein>
    <submittedName>
        <fullName evidence="1">FAD/NAD(P)-binding domain-containing protein</fullName>
    </submittedName>
</protein>
<accession>A0ACB9Z336</accession>
<organism evidence="1 2">
    <name type="scientific">Hypoxylon rubiginosum</name>
    <dbReference type="NCBI Taxonomy" id="110542"/>
    <lineage>
        <taxon>Eukaryota</taxon>
        <taxon>Fungi</taxon>
        <taxon>Dikarya</taxon>
        <taxon>Ascomycota</taxon>
        <taxon>Pezizomycotina</taxon>
        <taxon>Sordariomycetes</taxon>
        <taxon>Xylariomycetidae</taxon>
        <taxon>Xylariales</taxon>
        <taxon>Hypoxylaceae</taxon>
        <taxon>Hypoxylon</taxon>
    </lineage>
</organism>
<sequence length="338" mass="35996">MATAPVVSDVLILGAGPAGLACAGGLARQLHTAVVFGNGAYRNARARHMHNVVGWDHADPSSYRAKAREEILARYPTIQFRDVGVRGVRRLDDDGDERGRKGSRFEVEDEEGERYLGRKVVLAMGMRDVMPDGPKGYEELWGYSIFHCLFCHGFEERGASSAGVLATGPLLGGSGGNGAAPLFAPVVSRMANRLAGSVTVYTDGDEELGSRIRAQLKSKTNFRMENRRVVQLSKDPGVEGEAGVLVTLEDGTVNREGFLVHAPALELNGPFAADLGVAITPQGHIDAQPPFYTTNVPGVYAAGDCATMMKAVPMATMMGGCVAAGLVHVLQLEDDVED</sequence>
<evidence type="ECO:0000313" key="2">
    <source>
        <dbReference type="Proteomes" id="UP001497700"/>
    </source>
</evidence>
<gene>
    <name evidence="1" type="ORF">F4820DRAFT_270397</name>
</gene>
<keyword evidence="2" id="KW-1185">Reference proteome</keyword>
<name>A0ACB9Z336_9PEZI</name>
<dbReference type="EMBL" id="MU393463">
    <property type="protein sequence ID" value="KAI4866122.1"/>
    <property type="molecule type" value="Genomic_DNA"/>
</dbReference>